<organism evidence="1">
    <name type="scientific">Cacopsylla melanoneura</name>
    <dbReference type="NCBI Taxonomy" id="428564"/>
    <lineage>
        <taxon>Eukaryota</taxon>
        <taxon>Metazoa</taxon>
        <taxon>Ecdysozoa</taxon>
        <taxon>Arthropoda</taxon>
        <taxon>Hexapoda</taxon>
        <taxon>Insecta</taxon>
        <taxon>Pterygota</taxon>
        <taxon>Neoptera</taxon>
        <taxon>Paraneoptera</taxon>
        <taxon>Hemiptera</taxon>
        <taxon>Sternorrhyncha</taxon>
        <taxon>Psylloidea</taxon>
        <taxon>Psyllidae</taxon>
        <taxon>Psyllinae</taxon>
        <taxon>Cacopsylla</taxon>
    </lineage>
</organism>
<name>A0A8D9FE08_9HEMI</name>
<proteinExistence type="predicted"/>
<evidence type="ECO:0000313" key="1">
    <source>
        <dbReference type="EMBL" id="CAG6786089.1"/>
    </source>
</evidence>
<dbReference type="AlphaFoldDB" id="A0A8D9FE08"/>
<dbReference type="EMBL" id="HBUF01646878">
    <property type="protein sequence ID" value="CAG6786089.1"/>
    <property type="molecule type" value="Transcribed_RNA"/>
</dbReference>
<protein>
    <submittedName>
        <fullName evidence="1">Uncharacterized protein</fullName>
    </submittedName>
</protein>
<sequence length="141" mass="16350">MGTVSRLISFRQSVKELPLRHPGASRESAFSELLLIKFYARPQMVNPGQTGRPDATSEIYHRDLRHSVDRFLEYFDFPSLTCSYNQLARLIPDPGGTGPIKQIFRLRTAHASPDFYKHDHYFFISQITGSEYSQRRIQEQD</sequence>
<accession>A0A8D9FE08</accession>
<reference evidence="1" key="1">
    <citation type="submission" date="2021-05" db="EMBL/GenBank/DDBJ databases">
        <authorList>
            <person name="Alioto T."/>
            <person name="Alioto T."/>
            <person name="Gomez Garrido J."/>
        </authorList>
    </citation>
    <scope>NUCLEOTIDE SEQUENCE</scope>
</reference>